<keyword evidence="1" id="KW-0472">Membrane</keyword>
<evidence type="ECO:0000256" key="1">
    <source>
        <dbReference type="SAM" id="Phobius"/>
    </source>
</evidence>
<evidence type="ECO:0000313" key="2">
    <source>
        <dbReference type="EMBL" id="GBM39499.1"/>
    </source>
</evidence>
<sequence>MFATCCVVGGLCFPLQDLVRLDWWTFRVHAAGCILVVCCCWWLQQMVVAGHGGYVVVVAVLMNVTVGCWRAGTRPGWRWWWHHWE</sequence>
<dbReference type="EMBL" id="BGPR01000899">
    <property type="protein sequence ID" value="GBM39499.1"/>
    <property type="molecule type" value="Genomic_DNA"/>
</dbReference>
<comment type="caution">
    <text evidence="2">The sequence shown here is derived from an EMBL/GenBank/DDBJ whole genome shotgun (WGS) entry which is preliminary data.</text>
</comment>
<keyword evidence="1" id="KW-0812">Transmembrane</keyword>
<evidence type="ECO:0000313" key="3">
    <source>
        <dbReference type="Proteomes" id="UP000499080"/>
    </source>
</evidence>
<proteinExistence type="predicted"/>
<reference evidence="2 3" key="1">
    <citation type="journal article" date="2019" name="Sci. Rep.">
        <title>Orb-weaving spider Araneus ventricosus genome elucidates the spidroin gene catalogue.</title>
        <authorList>
            <person name="Kono N."/>
            <person name="Nakamura H."/>
            <person name="Ohtoshi R."/>
            <person name="Moran D.A.P."/>
            <person name="Shinohara A."/>
            <person name="Yoshida Y."/>
            <person name="Fujiwara M."/>
            <person name="Mori M."/>
            <person name="Tomita M."/>
            <person name="Arakawa K."/>
        </authorList>
    </citation>
    <scope>NUCLEOTIDE SEQUENCE [LARGE SCALE GENOMIC DNA]</scope>
</reference>
<gene>
    <name evidence="2" type="ORF">AVEN_104229_1</name>
</gene>
<accession>A0A4Y2FGQ0</accession>
<keyword evidence="1" id="KW-1133">Transmembrane helix</keyword>
<protein>
    <submittedName>
        <fullName evidence="2">Uncharacterized protein</fullName>
    </submittedName>
</protein>
<organism evidence="2 3">
    <name type="scientific">Araneus ventricosus</name>
    <name type="common">Orbweaver spider</name>
    <name type="synonym">Epeira ventricosa</name>
    <dbReference type="NCBI Taxonomy" id="182803"/>
    <lineage>
        <taxon>Eukaryota</taxon>
        <taxon>Metazoa</taxon>
        <taxon>Ecdysozoa</taxon>
        <taxon>Arthropoda</taxon>
        <taxon>Chelicerata</taxon>
        <taxon>Arachnida</taxon>
        <taxon>Araneae</taxon>
        <taxon>Araneomorphae</taxon>
        <taxon>Entelegynae</taxon>
        <taxon>Araneoidea</taxon>
        <taxon>Araneidae</taxon>
        <taxon>Araneus</taxon>
    </lineage>
</organism>
<keyword evidence="3" id="KW-1185">Reference proteome</keyword>
<dbReference type="Proteomes" id="UP000499080">
    <property type="component" value="Unassembled WGS sequence"/>
</dbReference>
<feature type="transmembrane region" description="Helical" evidence="1">
    <location>
        <begin position="24"/>
        <end position="43"/>
    </location>
</feature>
<dbReference type="AlphaFoldDB" id="A0A4Y2FGQ0"/>
<name>A0A4Y2FGQ0_ARAVE</name>
<feature type="transmembrane region" description="Helical" evidence="1">
    <location>
        <begin position="52"/>
        <end position="72"/>
    </location>
</feature>